<dbReference type="EC" id="2.7.13.3" evidence="3"/>
<evidence type="ECO:0000256" key="10">
    <source>
        <dbReference type="ARBA" id="ARBA00023136"/>
    </source>
</evidence>
<evidence type="ECO:0000256" key="3">
    <source>
        <dbReference type="ARBA" id="ARBA00012438"/>
    </source>
</evidence>
<proteinExistence type="predicted"/>
<accession>A0ABS4G1F1</accession>
<keyword evidence="15" id="KW-1185">Reference proteome</keyword>
<feature type="transmembrane region" description="Helical" evidence="11">
    <location>
        <begin position="20"/>
        <end position="42"/>
    </location>
</feature>
<dbReference type="GO" id="GO:0016301">
    <property type="term" value="F:kinase activity"/>
    <property type="evidence" value="ECO:0007669"/>
    <property type="project" value="UniProtKB-KW"/>
</dbReference>
<reference evidence="14 15" key="1">
    <citation type="submission" date="2021-03" db="EMBL/GenBank/DDBJ databases">
        <title>Genomic Encyclopedia of Type Strains, Phase IV (KMG-IV): sequencing the most valuable type-strain genomes for metagenomic binning, comparative biology and taxonomic classification.</title>
        <authorList>
            <person name="Goeker M."/>
        </authorList>
    </citation>
    <scope>NUCLEOTIDE SEQUENCE [LARGE SCALE GENOMIC DNA]</scope>
    <source>
        <strain evidence="14 15">DSM 6139</strain>
    </source>
</reference>
<evidence type="ECO:0000256" key="9">
    <source>
        <dbReference type="ARBA" id="ARBA00023012"/>
    </source>
</evidence>
<evidence type="ECO:0000256" key="6">
    <source>
        <dbReference type="ARBA" id="ARBA00022692"/>
    </source>
</evidence>
<feature type="domain" description="HAMP" evidence="13">
    <location>
        <begin position="176"/>
        <end position="229"/>
    </location>
</feature>
<dbReference type="EMBL" id="JAGGKC010000005">
    <property type="protein sequence ID" value="MBP1918367.1"/>
    <property type="molecule type" value="Genomic_DNA"/>
</dbReference>
<comment type="caution">
    <text evidence="14">The sequence shown here is derived from an EMBL/GenBank/DDBJ whole genome shotgun (WGS) entry which is preliminary data.</text>
</comment>
<dbReference type="Pfam" id="PF00512">
    <property type="entry name" value="HisKA"/>
    <property type="match status" value="1"/>
</dbReference>
<dbReference type="SMART" id="SM00304">
    <property type="entry name" value="HAMP"/>
    <property type="match status" value="1"/>
</dbReference>
<dbReference type="SUPFAM" id="SSF55874">
    <property type="entry name" value="ATPase domain of HSP90 chaperone/DNA topoisomerase II/histidine kinase"/>
    <property type="match status" value="1"/>
</dbReference>
<dbReference type="InterPro" id="IPR036097">
    <property type="entry name" value="HisK_dim/P_sf"/>
</dbReference>
<keyword evidence="9" id="KW-0902">Two-component regulatory system</keyword>
<dbReference type="Gene3D" id="6.10.340.10">
    <property type="match status" value="1"/>
</dbReference>
<dbReference type="PANTHER" id="PTHR45436">
    <property type="entry name" value="SENSOR HISTIDINE KINASE YKOH"/>
    <property type="match status" value="1"/>
</dbReference>
<dbReference type="Pfam" id="PF00672">
    <property type="entry name" value="HAMP"/>
    <property type="match status" value="1"/>
</dbReference>
<evidence type="ECO:0000313" key="14">
    <source>
        <dbReference type="EMBL" id="MBP1918367.1"/>
    </source>
</evidence>
<evidence type="ECO:0000256" key="5">
    <source>
        <dbReference type="ARBA" id="ARBA00022679"/>
    </source>
</evidence>
<evidence type="ECO:0000259" key="12">
    <source>
        <dbReference type="PROSITE" id="PS50109"/>
    </source>
</evidence>
<dbReference type="CDD" id="cd00075">
    <property type="entry name" value="HATPase"/>
    <property type="match status" value="1"/>
</dbReference>
<evidence type="ECO:0000256" key="7">
    <source>
        <dbReference type="ARBA" id="ARBA00022777"/>
    </source>
</evidence>
<keyword evidence="8 11" id="KW-1133">Transmembrane helix</keyword>
<evidence type="ECO:0000256" key="11">
    <source>
        <dbReference type="SAM" id="Phobius"/>
    </source>
</evidence>
<dbReference type="Proteomes" id="UP001519271">
    <property type="component" value="Unassembled WGS sequence"/>
</dbReference>
<dbReference type="InterPro" id="IPR050428">
    <property type="entry name" value="TCS_sensor_his_kinase"/>
</dbReference>
<dbReference type="CDD" id="cd00082">
    <property type="entry name" value="HisKA"/>
    <property type="match status" value="1"/>
</dbReference>
<feature type="transmembrane region" description="Helical" evidence="11">
    <location>
        <begin position="153"/>
        <end position="175"/>
    </location>
</feature>
<dbReference type="Gene3D" id="1.10.287.130">
    <property type="match status" value="1"/>
</dbReference>
<dbReference type="PROSITE" id="PS50885">
    <property type="entry name" value="HAMP"/>
    <property type="match status" value="1"/>
</dbReference>
<evidence type="ECO:0000259" key="13">
    <source>
        <dbReference type="PROSITE" id="PS50885"/>
    </source>
</evidence>
<dbReference type="RefSeq" id="WP_209458603.1">
    <property type="nucleotide sequence ID" value="NZ_JAGGKC010000005.1"/>
</dbReference>
<dbReference type="SMART" id="SM00387">
    <property type="entry name" value="HATPase_c"/>
    <property type="match status" value="1"/>
</dbReference>
<evidence type="ECO:0000256" key="4">
    <source>
        <dbReference type="ARBA" id="ARBA00022553"/>
    </source>
</evidence>
<feature type="domain" description="Histidine kinase" evidence="12">
    <location>
        <begin position="237"/>
        <end position="451"/>
    </location>
</feature>
<dbReference type="Pfam" id="PF02518">
    <property type="entry name" value="HATPase_c"/>
    <property type="match status" value="1"/>
</dbReference>
<dbReference type="InterPro" id="IPR003594">
    <property type="entry name" value="HATPase_dom"/>
</dbReference>
<comment type="subcellular location">
    <subcellularLocation>
        <location evidence="2">Membrane</location>
    </subcellularLocation>
</comment>
<dbReference type="SUPFAM" id="SSF47384">
    <property type="entry name" value="Homodimeric domain of signal transducing histidine kinase"/>
    <property type="match status" value="1"/>
</dbReference>
<dbReference type="InterPro" id="IPR004358">
    <property type="entry name" value="Sig_transdc_His_kin-like_C"/>
</dbReference>
<dbReference type="SMART" id="SM00388">
    <property type="entry name" value="HisKA"/>
    <property type="match status" value="1"/>
</dbReference>
<keyword evidence="4" id="KW-0597">Phosphoprotein</keyword>
<protein>
    <recommendedName>
        <fullName evidence="3">histidine kinase</fullName>
        <ecNumber evidence="3">2.7.13.3</ecNumber>
    </recommendedName>
</protein>
<comment type="catalytic activity">
    <reaction evidence="1">
        <text>ATP + protein L-histidine = ADP + protein N-phospho-L-histidine.</text>
        <dbReference type="EC" id="2.7.13.3"/>
    </reaction>
</comment>
<gene>
    <name evidence="14" type="ORF">J2Z34_000839</name>
</gene>
<evidence type="ECO:0000256" key="8">
    <source>
        <dbReference type="ARBA" id="ARBA00022989"/>
    </source>
</evidence>
<dbReference type="InterPro" id="IPR003660">
    <property type="entry name" value="HAMP_dom"/>
</dbReference>
<dbReference type="SUPFAM" id="SSF158472">
    <property type="entry name" value="HAMP domain-like"/>
    <property type="match status" value="1"/>
</dbReference>
<evidence type="ECO:0000256" key="2">
    <source>
        <dbReference type="ARBA" id="ARBA00004370"/>
    </source>
</evidence>
<dbReference type="PRINTS" id="PR00344">
    <property type="entry name" value="BCTRLSENSOR"/>
</dbReference>
<dbReference type="InterPro" id="IPR005467">
    <property type="entry name" value="His_kinase_dom"/>
</dbReference>
<name>A0ABS4G1F1_9CLOT</name>
<evidence type="ECO:0000256" key="1">
    <source>
        <dbReference type="ARBA" id="ARBA00000085"/>
    </source>
</evidence>
<sequence length="453" mass="50323">MMGKLDPNRLKLSTRITWNYALIFTSILLIINFAVYASTQIYNRVASSTEVSNLSSSMITMLSQRDEVSPEDIRSLGVIPPYYASVTSAKGSVYSIEDTLIGNEDGKLVLRRPGRETTSLSSSEKSLTRGEVTYSVVVVKDLNVYRFLNTVNLVTLIIASLMGVVVSYVVGIYMSRQSFAPIIKMTKSAAAIGPSNMHDRVILPEAKDEIRDLGETFNGLLDRLDDAYSNQAKFVSDASHELRTPLTVIKGYTDMLRRWGKDDREILDESIDAIKAECENMALLVENLLFIAKGENRKLNLSPARFNLRDMLLEVDKEGDFNLKGRDIVVEAESFEIVADRKMIKQLVRIFVDNSVKFTEAGSVITLTAELKGPSYVMKVIDRGEGIPKEDLAKIFERFYVADKARTKDKAGSGLGLSIAKWIVETHKGTLTAESEQGIGTTMIVEMPVDIIA</sequence>
<keyword evidence="5" id="KW-0808">Transferase</keyword>
<dbReference type="PROSITE" id="PS50109">
    <property type="entry name" value="HIS_KIN"/>
    <property type="match status" value="1"/>
</dbReference>
<keyword evidence="7 14" id="KW-0418">Kinase</keyword>
<organism evidence="14 15">
    <name type="scientific">Youngiibacter multivorans</name>
    <dbReference type="NCBI Taxonomy" id="937251"/>
    <lineage>
        <taxon>Bacteria</taxon>
        <taxon>Bacillati</taxon>
        <taxon>Bacillota</taxon>
        <taxon>Clostridia</taxon>
        <taxon>Eubacteriales</taxon>
        <taxon>Clostridiaceae</taxon>
        <taxon>Youngiibacter</taxon>
    </lineage>
</organism>
<dbReference type="InterPro" id="IPR003661">
    <property type="entry name" value="HisK_dim/P_dom"/>
</dbReference>
<dbReference type="InterPro" id="IPR036890">
    <property type="entry name" value="HATPase_C_sf"/>
</dbReference>
<dbReference type="CDD" id="cd06225">
    <property type="entry name" value="HAMP"/>
    <property type="match status" value="1"/>
</dbReference>
<keyword evidence="10 11" id="KW-0472">Membrane</keyword>
<dbReference type="PANTHER" id="PTHR45436:SF5">
    <property type="entry name" value="SENSOR HISTIDINE KINASE TRCS"/>
    <property type="match status" value="1"/>
</dbReference>
<keyword evidence="6 11" id="KW-0812">Transmembrane</keyword>
<dbReference type="Gene3D" id="3.30.565.10">
    <property type="entry name" value="Histidine kinase-like ATPase, C-terminal domain"/>
    <property type="match status" value="1"/>
</dbReference>
<evidence type="ECO:0000313" key="15">
    <source>
        <dbReference type="Proteomes" id="UP001519271"/>
    </source>
</evidence>